<dbReference type="Pfam" id="PF00903">
    <property type="entry name" value="Glyoxalase"/>
    <property type="match status" value="1"/>
</dbReference>
<keyword evidence="1" id="KW-0479">Metal-binding</keyword>
<gene>
    <name evidence="3" type="ORF">SAMN04489860_0343</name>
</gene>
<dbReference type="InterPro" id="IPR004360">
    <property type="entry name" value="Glyas_Fos-R_dOase_dom"/>
</dbReference>
<keyword evidence="4" id="KW-1185">Reference proteome</keyword>
<evidence type="ECO:0000259" key="2">
    <source>
        <dbReference type="PROSITE" id="PS51819"/>
    </source>
</evidence>
<reference evidence="3 4" key="1">
    <citation type="submission" date="2016-10" db="EMBL/GenBank/DDBJ databases">
        <authorList>
            <person name="de Groot N.N."/>
        </authorList>
    </citation>
    <scope>NUCLEOTIDE SEQUENCE [LARGE SCALE GENOMIC DNA]</scope>
    <source>
        <strain evidence="3 4">DSM 22126</strain>
    </source>
</reference>
<dbReference type="GO" id="GO:0046872">
    <property type="term" value="F:metal ion binding"/>
    <property type="evidence" value="ECO:0007669"/>
    <property type="project" value="UniProtKB-KW"/>
</dbReference>
<keyword evidence="3" id="KW-0560">Oxidoreductase</keyword>
<dbReference type="CDD" id="cd08353">
    <property type="entry name" value="VOC_like"/>
    <property type="match status" value="1"/>
</dbReference>
<evidence type="ECO:0000313" key="4">
    <source>
        <dbReference type="Proteomes" id="UP000185663"/>
    </source>
</evidence>
<evidence type="ECO:0000256" key="1">
    <source>
        <dbReference type="ARBA" id="ARBA00022723"/>
    </source>
</evidence>
<organism evidence="3 4">
    <name type="scientific">Paraoerskovia marina</name>
    <dbReference type="NCBI Taxonomy" id="545619"/>
    <lineage>
        <taxon>Bacteria</taxon>
        <taxon>Bacillati</taxon>
        <taxon>Actinomycetota</taxon>
        <taxon>Actinomycetes</taxon>
        <taxon>Micrococcales</taxon>
        <taxon>Cellulomonadaceae</taxon>
        <taxon>Paraoerskovia</taxon>
    </lineage>
</organism>
<dbReference type="SUPFAM" id="SSF54593">
    <property type="entry name" value="Glyoxalase/Bleomycin resistance protein/Dihydroxybiphenyl dioxygenase"/>
    <property type="match status" value="1"/>
</dbReference>
<dbReference type="GO" id="GO:0051213">
    <property type="term" value="F:dioxygenase activity"/>
    <property type="evidence" value="ECO:0007669"/>
    <property type="project" value="UniProtKB-KW"/>
</dbReference>
<proteinExistence type="predicted"/>
<evidence type="ECO:0000313" key="3">
    <source>
        <dbReference type="EMBL" id="SDR90428.1"/>
    </source>
</evidence>
<dbReference type="eggNOG" id="COG0346">
    <property type="taxonomic scope" value="Bacteria"/>
</dbReference>
<dbReference type="STRING" id="545619.SAMN04489860_0343"/>
<dbReference type="RefSeq" id="WP_172828976.1">
    <property type="nucleotide sequence ID" value="NZ_LT629776.1"/>
</dbReference>
<dbReference type="Gene3D" id="3.10.180.10">
    <property type="entry name" value="2,3-Dihydroxybiphenyl 1,2-Dioxygenase, domain 1"/>
    <property type="match status" value="1"/>
</dbReference>
<dbReference type="PANTHER" id="PTHR43048:SF5">
    <property type="entry name" value="BLR5325 PROTEIN"/>
    <property type="match status" value="1"/>
</dbReference>
<feature type="domain" description="VOC" evidence="2">
    <location>
        <begin position="5"/>
        <end position="144"/>
    </location>
</feature>
<dbReference type="AlphaFoldDB" id="A0A1H1MUV3"/>
<name>A0A1H1MUV3_9CELL</name>
<dbReference type="PROSITE" id="PS51819">
    <property type="entry name" value="VOC"/>
    <property type="match status" value="1"/>
</dbReference>
<dbReference type="InterPro" id="IPR051785">
    <property type="entry name" value="MMCE/EMCE_epimerase"/>
</dbReference>
<dbReference type="GO" id="GO:0046491">
    <property type="term" value="P:L-methylmalonyl-CoA metabolic process"/>
    <property type="evidence" value="ECO:0007669"/>
    <property type="project" value="TreeGrafter"/>
</dbReference>
<dbReference type="InterPro" id="IPR029068">
    <property type="entry name" value="Glyas_Bleomycin-R_OHBP_Dase"/>
</dbReference>
<dbReference type="Proteomes" id="UP000185663">
    <property type="component" value="Chromosome I"/>
</dbReference>
<protein>
    <submittedName>
        <fullName evidence="3">Catechol 2,3-dioxygenase</fullName>
    </submittedName>
</protein>
<dbReference type="EMBL" id="LT629776">
    <property type="protein sequence ID" value="SDR90428.1"/>
    <property type="molecule type" value="Genomic_DNA"/>
</dbReference>
<dbReference type="PANTHER" id="PTHR43048">
    <property type="entry name" value="METHYLMALONYL-COA EPIMERASE"/>
    <property type="match status" value="1"/>
</dbReference>
<sequence length="146" mass="15633">MTVERMDNVGIVVEDLDAAVEFFTVLGLELEGRAEVEGDWVDRTVGLDGVRSEIAMMRTPGGHGRLELTRYAAPVAAPTEPAALPPNTLGLHRVMFTVDDVDATLDRLRPLGGQVLGGVAQFESAYRLCYLRGPAGIVVALAEEIG</sequence>
<keyword evidence="3" id="KW-0223">Dioxygenase</keyword>
<dbReference type="GO" id="GO:0004493">
    <property type="term" value="F:methylmalonyl-CoA epimerase activity"/>
    <property type="evidence" value="ECO:0007669"/>
    <property type="project" value="TreeGrafter"/>
</dbReference>
<accession>A0A1H1MUV3</accession>
<dbReference type="InterPro" id="IPR037523">
    <property type="entry name" value="VOC_core"/>
</dbReference>